<organism evidence="2">
    <name type="scientific">Capitella teleta</name>
    <name type="common">Polychaete worm</name>
    <dbReference type="NCBI Taxonomy" id="283909"/>
    <lineage>
        <taxon>Eukaryota</taxon>
        <taxon>Metazoa</taxon>
        <taxon>Spiralia</taxon>
        <taxon>Lophotrochozoa</taxon>
        <taxon>Annelida</taxon>
        <taxon>Polychaeta</taxon>
        <taxon>Sedentaria</taxon>
        <taxon>Scolecida</taxon>
        <taxon>Capitellidae</taxon>
        <taxon>Capitella</taxon>
    </lineage>
</organism>
<dbReference type="EMBL" id="KB309435">
    <property type="protein sequence ID" value="ELT94404.1"/>
    <property type="molecule type" value="Genomic_DNA"/>
</dbReference>
<keyword evidence="4" id="KW-1185">Reference proteome</keyword>
<dbReference type="InterPro" id="IPR035992">
    <property type="entry name" value="Ricin_B-like_lectins"/>
</dbReference>
<dbReference type="EnsemblMetazoa" id="CapteT173258">
    <property type="protein sequence ID" value="CapteP173258"/>
    <property type="gene ID" value="CapteG173258"/>
</dbReference>
<accession>R7TL65</accession>
<dbReference type="EMBL" id="AMQN01012300">
    <property type="status" value="NOT_ANNOTATED_CDS"/>
    <property type="molecule type" value="Genomic_DNA"/>
</dbReference>
<evidence type="ECO:0000313" key="2">
    <source>
        <dbReference type="EMBL" id="ELT94404.1"/>
    </source>
</evidence>
<dbReference type="CDD" id="cd23449">
    <property type="entry name" value="beta-trefoil_Ricin_EW29-like"/>
    <property type="match status" value="2"/>
</dbReference>
<dbReference type="PROSITE" id="PS50231">
    <property type="entry name" value="RICIN_B_LECTIN"/>
    <property type="match status" value="2"/>
</dbReference>
<reference evidence="4" key="1">
    <citation type="submission" date="2012-12" db="EMBL/GenBank/DDBJ databases">
        <authorList>
            <person name="Hellsten U."/>
            <person name="Grimwood J."/>
            <person name="Chapman J.A."/>
            <person name="Shapiro H."/>
            <person name="Aerts A."/>
            <person name="Otillar R.P."/>
            <person name="Terry A.Y."/>
            <person name="Boore J.L."/>
            <person name="Simakov O."/>
            <person name="Marletaz F."/>
            <person name="Cho S.-J."/>
            <person name="Edsinger-Gonzales E."/>
            <person name="Havlak P."/>
            <person name="Kuo D.-H."/>
            <person name="Larsson T."/>
            <person name="Lv J."/>
            <person name="Arendt D."/>
            <person name="Savage R."/>
            <person name="Osoegawa K."/>
            <person name="de Jong P."/>
            <person name="Lindberg D.R."/>
            <person name="Seaver E.C."/>
            <person name="Weisblat D.A."/>
            <person name="Putnam N.H."/>
            <person name="Grigoriev I.V."/>
            <person name="Rokhsar D.S."/>
        </authorList>
    </citation>
    <scope>NUCLEOTIDE SEQUENCE</scope>
    <source>
        <strain evidence="4">I ESC-2004</strain>
    </source>
</reference>
<dbReference type="OMA" id="WEYNGAK"/>
<feature type="domain" description="Ricin B lectin" evidence="1">
    <location>
        <begin position="6"/>
        <end position="136"/>
    </location>
</feature>
<dbReference type="SUPFAM" id="SSF50370">
    <property type="entry name" value="Ricin B-like lectins"/>
    <property type="match status" value="2"/>
</dbReference>
<dbReference type="HOGENOM" id="CLU_091123_0_0_1"/>
<evidence type="ECO:0000313" key="3">
    <source>
        <dbReference type="EnsemblMetazoa" id="CapteP173258"/>
    </source>
</evidence>
<name>R7TL65_CAPTE</name>
<dbReference type="Pfam" id="PF00652">
    <property type="entry name" value="Ricin_B_lectin"/>
    <property type="match status" value="2"/>
</dbReference>
<dbReference type="AlphaFoldDB" id="R7TL65"/>
<feature type="domain" description="Ricin B lectin" evidence="1">
    <location>
        <begin position="140"/>
        <end position="266"/>
    </location>
</feature>
<reference evidence="3" key="3">
    <citation type="submission" date="2015-06" db="UniProtKB">
        <authorList>
            <consortium name="EnsemblMetazoa"/>
        </authorList>
    </citation>
    <scope>IDENTIFICATION</scope>
</reference>
<proteinExistence type="predicted"/>
<dbReference type="SMART" id="SM00458">
    <property type="entry name" value="RICIN"/>
    <property type="match status" value="2"/>
</dbReference>
<dbReference type="InterPro" id="IPR000772">
    <property type="entry name" value="Ricin_B_lectin"/>
</dbReference>
<evidence type="ECO:0000259" key="1">
    <source>
        <dbReference type="SMART" id="SM00458"/>
    </source>
</evidence>
<evidence type="ECO:0000313" key="4">
    <source>
        <dbReference type="Proteomes" id="UP000014760"/>
    </source>
</evidence>
<dbReference type="Gene3D" id="2.80.10.50">
    <property type="match status" value="2"/>
</dbReference>
<sequence length="268" mass="30534">MSPGGSKYFFIVSKQNGMVLDLADHGQNPGAKVIMWTRKADNFENQLWFEDAITRTIRSKEAPSMCLDVPEDENCLQVNPVEPGKSTQRWTIHEERVCCYDNPDRVLDIAEGSTDEGARVCAWNWHGGNNQCWEFAYQPTQYFYIKSKMHGKVLDINEGNPAPGAELIVWDKNEGATDNQLWYEDRHGYIRSKLNGLVIDTTGGGLVTSEYRHADPSQQWCVHEDQICNAGQEGNVVDICECSHDNGARVISYSWNGDENQRWEFEYI</sequence>
<reference evidence="2 4" key="2">
    <citation type="journal article" date="2013" name="Nature">
        <title>Insights into bilaterian evolution from three spiralian genomes.</title>
        <authorList>
            <person name="Simakov O."/>
            <person name="Marletaz F."/>
            <person name="Cho S.J."/>
            <person name="Edsinger-Gonzales E."/>
            <person name="Havlak P."/>
            <person name="Hellsten U."/>
            <person name="Kuo D.H."/>
            <person name="Larsson T."/>
            <person name="Lv J."/>
            <person name="Arendt D."/>
            <person name="Savage R."/>
            <person name="Osoegawa K."/>
            <person name="de Jong P."/>
            <person name="Grimwood J."/>
            <person name="Chapman J.A."/>
            <person name="Shapiro H."/>
            <person name="Aerts A."/>
            <person name="Otillar R.P."/>
            <person name="Terry A.Y."/>
            <person name="Boore J.L."/>
            <person name="Grigoriev I.V."/>
            <person name="Lindberg D.R."/>
            <person name="Seaver E.C."/>
            <person name="Weisblat D.A."/>
            <person name="Putnam N.H."/>
            <person name="Rokhsar D.S."/>
        </authorList>
    </citation>
    <scope>NUCLEOTIDE SEQUENCE</scope>
    <source>
        <strain evidence="2 4">I ESC-2004</strain>
    </source>
</reference>
<dbReference type="OrthoDB" id="6283743at2759"/>
<dbReference type="Proteomes" id="UP000014760">
    <property type="component" value="Unassembled WGS sequence"/>
</dbReference>
<gene>
    <name evidence="2" type="ORF">CAPTEDRAFT_173258</name>
</gene>
<protein>
    <recommendedName>
        <fullName evidence="1">Ricin B lectin domain-containing protein</fullName>
    </recommendedName>
</protein>